<evidence type="ECO:0000313" key="1">
    <source>
        <dbReference type="EMBL" id="RRT53229.1"/>
    </source>
</evidence>
<proteinExistence type="predicted"/>
<dbReference type="AlphaFoldDB" id="A0A426YNC4"/>
<protein>
    <submittedName>
        <fullName evidence="1">Uncharacterized protein</fullName>
    </submittedName>
</protein>
<accession>A0A426YNC4</accession>
<name>A0A426YNC4_ENSVE</name>
<gene>
    <name evidence="1" type="ORF">B296_00044288</name>
</gene>
<reference evidence="1 2" key="1">
    <citation type="journal article" date="2014" name="Agronomy (Basel)">
        <title>A Draft Genome Sequence for Ensete ventricosum, the Drought-Tolerant Tree Against Hunger.</title>
        <authorList>
            <person name="Harrison J."/>
            <person name="Moore K.A."/>
            <person name="Paszkiewicz K."/>
            <person name="Jones T."/>
            <person name="Grant M."/>
            <person name="Ambacheew D."/>
            <person name="Muzemil S."/>
            <person name="Studholme D.J."/>
        </authorList>
    </citation>
    <scope>NUCLEOTIDE SEQUENCE [LARGE SCALE GENOMIC DNA]</scope>
</reference>
<organism evidence="1 2">
    <name type="scientific">Ensete ventricosum</name>
    <name type="common">Abyssinian banana</name>
    <name type="synonym">Musa ensete</name>
    <dbReference type="NCBI Taxonomy" id="4639"/>
    <lineage>
        <taxon>Eukaryota</taxon>
        <taxon>Viridiplantae</taxon>
        <taxon>Streptophyta</taxon>
        <taxon>Embryophyta</taxon>
        <taxon>Tracheophyta</taxon>
        <taxon>Spermatophyta</taxon>
        <taxon>Magnoliopsida</taxon>
        <taxon>Liliopsida</taxon>
        <taxon>Zingiberales</taxon>
        <taxon>Musaceae</taxon>
        <taxon>Ensete</taxon>
    </lineage>
</organism>
<dbReference type="Proteomes" id="UP000287651">
    <property type="component" value="Unassembled WGS sequence"/>
</dbReference>
<sequence length="146" mass="16261">MLLSSKDMHRPMIKRLRAVVVSGWEQKATAGDKGCAPVGSCREEEVAAIVERVVARKASCWRLMGAEGEGHDFVEEELSDGYGFAERDCCEDKKGKSKRPVDLKGRVENDKEELLFDSNIKQSGEDGAVSGLNEWHWPCVMHFMGC</sequence>
<comment type="caution">
    <text evidence="1">The sequence shown here is derived from an EMBL/GenBank/DDBJ whole genome shotgun (WGS) entry which is preliminary data.</text>
</comment>
<dbReference type="EMBL" id="AMZH03011244">
    <property type="protein sequence ID" value="RRT53229.1"/>
    <property type="molecule type" value="Genomic_DNA"/>
</dbReference>
<evidence type="ECO:0000313" key="2">
    <source>
        <dbReference type="Proteomes" id="UP000287651"/>
    </source>
</evidence>